<organism evidence="2">
    <name type="scientific">Tanacetum cinerariifolium</name>
    <name type="common">Dalmatian daisy</name>
    <name type="synonym">Chrysanthemum cinerariifolium</name>
    <dbReference type="NCBI Taxonomy" id="118510"/>
    <lineage>
        <taxon>Eukaryota</taxon>
        <taxon>Viridiplantae</taxon>
        <taxon>Streptophyta</taxon>
        <taxon>Embryophyta</taxon>
        <taxon>Tracheophyta</taxon>
        <taxon>Spermatophyta</taxon>
        <taxon>Magnoliopsida</taxon>
        <taxon>eudicotyledons</taxon>
        <taxon>Gunneridae</taxon>
        <taxon>Pentapetalae</taxon>
        <taxon>asterids</taxon>
        <taxon>campanulids</taxon>
        <taxon>Asterales</taxon>
        <taxon>Asteraceae</taxon>
        <taxon>Asteroideae</taxon>
        <taxon>Anthemideae</taxon>
        <taxon>Anthemidinae</taxon>
        <taxon>Tanacetum</taxon>
    </lineage>
</organism>
<gene>
    <name evidence="2" type="ORF">Tci_866821</name>
</gene>
<feature type="non-terminal residue" evidence="2">
    <location>
        <position position="1"/>
    </location>
</feature>
<evidence type="ECO:0000313" key="2">
    <source>
        <dbReference type="EMBL" id="GFC94851.1"/>
    </source>
</evidence>
<dbReference type="AlphaFoldDB" id="A0A699SBF5"/>
<sequence length="88" mass="9035">SASGGSGGGRGINGLSSKLKSDDSLIGMESSISNSSRKRMSHSESLATFSIPGGIELSEARNKSASSKRGSLDESSKILLFTTLINLS</sequence>
<accession>A0A699SBF5</accession>
<feature type="region of interest" description="Disordered" evidence="1">
    <location>
        <begin position="1"/>
        <end position="45"/>
    </location>
</feature>
<feature type="compositionally biased region" description="Gly residues" evidence="1">
    <location>
        <begin position="1"/>
        <end position="12"/>
    </location>
</feature>
<comment type="caution">
    <text evidence="2">The sequence shown here is derived from an EMBL/GenBank/DDBJ whole genome shotgun (WGS) entry which is preliminary data.</text>
</comment>
<evidence type="ECO:0000256" key="1">
    <source>
        <dbReference type="SAM" id="MobiDB-lite"/>
    </source>
</evidence>
<proteinExistence type="predicted"/>
<protein>
    <submittedName>
        <fullName evidence="2">Uncharacterized protein</fullName>
    </submittedName>
</protein>
<feature type="compositionally biased region" description="Low complexity" evidence="1">
    <location>
        <begin position="13"/>
        <end position="35"/>
    </location>
</feature>
<reference evidence="2" key="1">
    <citation type="journal article" date="2019" name="Sci. Rep.">
        <title>Draft genome of Tanacetum cinerariifolium, the natural source of mosquito coil.</title>
        <authorList>
            <person name="Yamashiro T."/>
            <person name="Shiraishi A."/>
            <person name="Satake H."/>
            <person name="Nakayama K."/>
        </authorList>
    </citation>
    <scope>NUCLEOTIDE SEQUENCE</scope>
</reference>
<name>A0A699SBF5_TANCI</name>
<dbReference type="EMBL" id="BKCJ011151085">
    <property type="protein sequence ID" value="GFC94851.1"/>
    <property type="molecule type" value="Genomic_DNA"/>
</dbReference>